<reference evidence="2 3" key="1">
    <citation type="journal article" date="2010" name="Nature">
        <title>Genome sequence of the palaeopolyploid soybean.</title>
        <authorList>
            <person name="Schmutz J."/>
            <person name="Cannon S.B."/>
            <person name="Schlueter J."/>
            <person name="Ma J."/>
            <person name="Mitros T."/>
            <person name="Nelson W."/>
            <person name="Hyten D.L."/>
            <person name="Song Q."/>
            <person name="Thelen J.J."/>
            <person name="Cheng J."/>
            <person name="Xu D."/>
            <person name="Hellsten U."/>
            <person name="May G.D."/>
            <person name="Yu Y."/>
            <person name="Sakurai T."/>
            <person name="Umezawa T."/>
            <person name="Bhattacharyya M.K."/>
            <person name="Sandhu D."/>
            <person name="Valliyodan B."/>
            <person name="Lindquist E."/>
            <person name="Peto M."/>
            <person name="Grant D."/>
            <person name="Shu S."/>
            <person name="Goodstein D."/>
            <person name="Barry K."/>
            <person name="Futrell-Griggs M."/>
            <person name="Abernathy B."/>
            <person name="Du J."/>
            <person name="Tian Z."/>
            <person name="Zhu L."/>
            <person name="Gill N."/>
            <person name="Joshi T."/>
            <person name="Libault M."/>
            <person name="Sethuraman A."/>
            <person name="Zhang X.-C."/>
            <person name="Shinozaki K."/>
            <person name="Nguyen H.T."/>
            <person name="Wing R.A."/>
            <person name="Cregan P."/>
            <person name="Specht J."/>
            <person name="Grimwood J."/>
            <person name="Rokhsar D."/>
            <person name="Stacey G."/>
            <person name="Shoemaker R.C."/>
            <person name="Jackson S.A."/>
        </authorList>
    </citation>
    <scope>NUCLEOTIDE SEQUENCE [LARGE SCALE GENOMIC DNA]</scope>
    <source>
        <strain evidence="3">cv. Williams 82</strain>
        <tissue evidence="2">Callus</tissue>
    </source>
</reference>
<evidence type="ECO:0000313" key="3">
    <source>
        <dbReference type="EnsemblPlants" id="KRG92052"/>
    </source>
</evidence>
<dbReference type="EMBL" id="CM000853">
    <property type="protein sequence ID" value="KRG92052.1"/>
    <property type="molecule type" value="Genomic_DNA"/>
</dbReference>
<keyword evidence="1" id="KW-1133">Transmembrane helix</keyword>
<dbReference type="EnsemblPlants" id="KRG92052">
    <property type="protein sequence ID" value="KRG92052"/>
    <property type="gene ID" value="GLYMA_20G188200"/>
</dbReference>
<dbReference type="PaxDb" id="3847-GLYMA20G32950.1"/>
<evidence type="ECO:0000256" key="1">
    <source>
        <dbReference type="SAM" id="Phobius"/>
    </source>
</evidence>
<evidence type="ECO:0008006" key="5">
    <source>
        <dbReference type="Google" id="ProtNLM"/>
    </source>
</evidence>
<accession>K7N4D4</accession>
<keyword evidence="4" id="KW-1185">Reference proteome</keyword>
<organism evidence="2">
    <name type="scientific">Glycine max</name>
    <name type="common">Soybean</name>
    <name type="synonym">Glycine hispida</name>
    <dbReference type="NCBI Taxonomy" id="3847"/>
    <lineage>
        <taxon>Eukaryota</taxon>
        <taxon>Viridiplantae</taxon>
        <taxon>Streptophyta</taxon>
        <taxon>Embryophyta</taxon>
        <taxon>Tracheophyta</taxon>
        <taxon>Spermatophyta</taxon>
        <taxon>Magnoliopsida</taxon>
        <taxon>eudicotyledons</taxon>
        <taxon>Gunneridae</taxon>
        <taxon>Pentapetalae</taxon>
        <taxon>rosids</taxon>
        <taxon>fabids</taxon>
        <taxon>Fabales</taxon>
        <taxon>Fabaceae</taxon>
        <taxon>Papilionoideae</taxon>
        <taxon>50 kb inversion clade</taxon>
        <taxon>NPAAA clade</taxon>
        <taxon>indigoferoid/millettioid clade</taxon>
        <taxon>Phaseoleae</taxon>
        <taxon>Glycine</taxon>
        <taxon>Glycine subgen. Soja</taxon>
    </lineage>
</organism>
<reference evidence="3" key="2">
    <citation type="submission" date="2018-02" db="UniProtKB">
        <authorList>
            <consortium name="EnsemblPlants"/>
        </authorList>
    </citation>
    <scope>IDENTIFICATION</scope>
    <source>
        <strain evidence="3">Williams 82</strain>
    </source>
</reference>
<feature type="transmembrane region" description="Helical" evidence="1">
    <location>
        <begin position="22"/>
        <end position="47"/>
    </location>
</feature>
<dbReference type="Gramene" id="KRG92052">
    <property type="protein sequence ID" value="KRG92052"/>
    <property type="gene ID" value="GLYMA_20G188200"/>
</dbReference>
<evidence type="ECO:0000313" key="4">
    <source>
        <dbReference type="Proteomes" id="UP000008827"/>
    </source>
</evidence>
<dbReference type="AlphaFoldDB" id="K7N4D4"/>
<sequence>MENCNNACFVLFPFSLSSPTPLYALLLAFQFQTLFSFYLTFFFVRVLGESPRDRSRKSSAVDRRSRRV</sequence>
<dbReference type="HOGENOM" id="CLU_2799056_0_0_1"/>
<name>K7N4D4_SOYBN</name>
<gene>
    <name evidence="2" type="ORF">GLYMA_20G188200</name>
</gene>
<dbReference type="Proteomes" id="UP000008827">
    <property type="component" value="Chromosome 20"/>
</dbReference>
<dbReference type="InParanoid" id="K7N4D4"/>
<keyword evidence="1" id="KW-0812">Transmembrane</keyword>
<proteinExistence type="predicted"/>
<protein>
    <recommendedName>
        <fullName evidence="5">Transmembrane protein</fullName>
    </recommendedName>
</protein>
<reference evidence="2" key="3">
    <citation type="submission" date="2018-07" db="EMBL/GenBank/DDBJ databases">
        <title>WGS assembly of Glycine max.</title>
        <authorList>
            <person name="Schmutz J."/>
            <person name="Cannon S."/>
            <person name="Schlueter J."/>
            <person name="Ma J."/>
            <person name="Mitros T."/>
            <person name="Nelson W."/>
            <person name="Hyten D."/>
            <person name="Song Q."/>
            <person name="Thelen J."/>
            <person name="Cheng J."/>
            <person name="Xu D."/>
            <person name="Hellsten U."/>
            <person name="May G."/>
            <person name="Yu Y."/>
            <person name="Sakurai T."/>
            <person name="Umezawa T."/>
            <person name="Bhattacharyya M."/>
            <person name="Sandhu D."/>
            <person name="Valliyodan B."/>
            <person name="Lindquist E."/>
            <person name="Peto M."/>
            <person name="Grant D."/>
            <person name="Shu S."/>
            <person name="Goodstein D."/>
            <person name="Barry K."/>
            <person name="Futrell-Griggs M."/>
            <person name="Abernathy B."/>
            <person name="Du J."/>
            <person name="Tian Z."/>
            <person name="Zhu L."/>
            <person name="Gill N."/>
            <person name="Joshi T."/>
            <person name="Libault M."/>
            <person name="Sethuraman A."/>
            <person name="Zhang X."/>
            <person name="Shinozaki K."/>
            <person name="Nguyen H."/>
            <person name="Wing R."/>
            <person name="Cregan P."/>
            <person name="Specht J."/>
            <person name="Grimwood J."/>
            <person name="Rokhsar D."/>
            <person name="Stacey G."/>
            <person name="Shoemaker R."/>
            <person name="Jackson S."/>
        </authorList>
    </citation>
    <scope>NUCLEOTIDE SEQUENCE</scope>
    <source>
        <tissue evidence="2">Callus</tissue>
    </source>
</reference>
<keyword evidence="1" id="KW-0472">Membrane</keyword>
<evidence type="ECO:0000313" key="2">
    <source>
        <dbReference type="EMBL" id="KRG92052.1"/>
    </source>
</evidence>